<dbReference type="Proteomes" id="UP000001511">
    <property type="component" value="Chromosome"/>
</dbReference>
<keyword evidence="2" id="KW-1185">Reference proteome</keyword>
<dbReference type="eggNOG" id="ENOG502ZZYW">
    <property type="taxonomic scope" value="Bacteria"/>
</dbReference>
<organism evidence="1 2">
    <name type="scientific">Nostoc azollae (strain 0708)</name>
    <name type="common">Anabaena azollae (strain 0708)</name>
    <dbReference type="NCBI Taxonomy" id="551115"/>
    <lineage>
        <taxon>Bacteria</taxon>
        <taxon>Bacillati</taxon>
        <taxon>Cyanobacteriota</taxon>
        <taxon>Cyanophyceae</taxon>
        <taxon>Nostocales</taxon>
        <taxon>Nostocaceae</taxon>
        <taxon>Trichormus</taxon>
    </lineage>
</organism>
<evidence type="ECO:0000313" key="2">
    <source>
        <dbReference type="Proteomes" id="UP000001511"/>
    </source>
</evidence>
<protein>
    <submittedName>
        <fullName evidence="1">Uncharacterized protein</fullName>
    </submittedName>
</protein>
<dbReference type="AlphaFoldDB" id="D7DVQ5"/>
<dbReference type="EMBL" id="CP002059">
    <property type="protein sequence ID" value="ADI63914.1"/>
    <property type="molecule type" value="Genomic_DNA"/>
</dbReference>
<sequence length="63" mass="7325">MNIKDNNKYYYINQHEWEIFIEEEVIEDAIADASLEVINGIDNQFQLAGIIDRQQLIATALNL</sequence>
<dbReference type="KEGG" id="naz:Aazo_1793"/>
<evidence type="ECO:0000313" key="1">
    <source>
        <dbReference type="EMBL" id="ADI63914.1"/>
    </source>
</evidence>
<dbReference type="HOGENOM" id="CLU_2881381_0_0_3"/>
<name>D7DVQ5_NOSA0</name>
<proteinExistence type="predicted"/>
<reference evidence="1 2" key="1">
    <citation type="journal article" date="2010" name="PLoS ONE">
        <title>Genome erosion in a nitrogen-fixing vertically transmitted endosymbiotic multicellular cyanobacterium.</title>
        <authorList>
            <person name="Ran L."/>
            <person name="Larsson J."/>
            <person name="Vigil-Stenman T."/>
            <person name="Nylander J.A."/>
            <person name="Ininbergs K."/>
            <person name="Zheng W.W."/>
            <person name="Lapidus A."/>
            <person name="Lowry S."/>
            <person name="Haselkorn R."/>
            <person name="Bergman B."/>
        </authorList>
    </citation>
    <scope>NUCLEOTIDE SEQUENCE [LARGE SCALE GENOMIC DNA]</scope>
    <source>
        <strain evidence="1 2">0708</strain>
    </source>
</reference>
<gene>
    <name evidence="1" type="ordered locus">Aazo_1793</name>
</gene>
<accession>D7DVQ5</accession>